<sequence length="173" mass="18245">MFHILALSGSLRAASLNSALLRVAGRQVPPGISLRLFEGLGQLPLFNPDLEAAPGRAVQDLRAAVARADALIIASPEYAHGVSGVIKNALDWLVSYEPFAFKRVAVLNASPRASHADAALRETLRTMAADIVEEASLTIPLLGRGWDEAAMLRSAEVSGALRAVFAGLRQAGP</sequence>
<dbReference type="InterPro" id="IPR029039">
    <property type="entry name" value="Flavoprotein-like_sf"/>
</dbReference>
<dbReference type="GO" id="GO:0016491">
    <property type="term" value="F:oxidoreductase activity"/>
    <property type="evidence" value="ECO:0007669"/>
    <property type="project" value="InterPro"/>
</dbReference>
<comment type="caution">
    <text evidence="2">The sequence shown here is derived from an EMBL/GenBank/DDBJ whole genome shotgun (WGS) entry which is preliminary data.</text>
</comment>
<reference evidence="2 3" key="1">
    <citation type="submission" date="2020-08" db="EMBL/GenBank/DDBJ databases">
        <title>Functional genomics of gut bacteria from endangered species of beetles.</title>
        <authorList>
            <person name="Carlos-Shanley C."/>
        </authorList>
    </citation>
    <scope>NUCLEOTIDE SEQUENCE [LARGE SCALE GENOMIC DNA]</scope>
    <source>
        <strain evidence="2 3">S00239</strain>
    </source>
</reference>
<protein>
    <submittedName>
        <fullName evidence="2">NAD(P)H-dependent FMN reductase</fullName>
    </submittedName>
</protein>
<dbReference type="EMBL" id="JACHLP010000002">
    <property type="protein sequence ID" value="MBB4842806.1"/>
    <property type="molecule type" value="Genomic_DNA"/>
</dbReference>
<dbReference type="AlphaFoldDB" id="A0A840L4C1"/>
<name>A0A840L4C1_9BURK</name>
<dbReference type="RefSeq" id="WP_184297445.1">
    <property type="nucleotide sequence ID" value="NZ_JACHLP010000002.1"/>
</dbReference>
<gene>
    <name evidence="2" type="ORF">HNP55_001321</name>
</gene>
<dbReference type="Pfam" id="PF03358">
    <property type="entry name" value="FMN_red"/>
    <property type="match status" value="1"/>
</dbReference>
<evidence type="ECO:0000313" key="3">
    <source>
        <dbReference type="Proteomes" id="UP000562027"/>
    </source>
</evidence>
<proteinExistence type="predicted"/>
<feature type="domain" description="NADPH-dependent FMN reductase-like" evidence="1">
    <location>
        <begin position="3"/>
        <end position="129"/>
    </location>
</feature>
<evidence type="ECO:0000259" key="1">
    <source>
        <dbReference type="Pfam" id="PF03358"/>
    </source>
</evidence>
<accession>A0A840L4C1</accession>
<dbReference type="InterPro" id="IPR005025">
    <property type="entry name" value="FMN_Rdtase-like_dom"/>
</dbReference>
<dbReference type="GO" id="GO:0010181">
    <property type="term" value="F:FMN binding"/>
    <property type="evidence" value="ECO:0007669"/>
    <property type="project" value="TreeGrafter"/>
</dbReference>
<dbReference type="Gene3D" id="3.40.50.360">
    <property type="match status" value="1"/>
</dbReference>
<dbReference type="SUPFAM" id="SSF52218">
    <property type="entry name" value="Flavoproteins"/>
    <property type="match status" value="1"/>
</dbReference>
<dbReference type="Proteomes" id="UP000562027">
    <property type="component" value="Unassembled WGS sequence"/>
</dbReference>
<dbReference type="InterPro" id="IPR050712">
    <property type="entry name" value="NAD(P)H-dep_reductase"/>
</dbReference>
<evidence type="ECO:0000313" key="2">
    <source>
        <dbReference type="EMBL" id="MBB4842806.1"/>
    </source>
</evidence>
<dbReference type="PANTHER" id="PTHR30543:SF21">
    <property type="entry name" value="NAD(P)H-DEPENDENT FMN REDUCTASE LOT6"/>
    <property type="match status" value="1"/>
</dbReference>
<organism evidence="2 3">
    <name type="scientific">Roseateles oligotrophus</name>
    <dbReference type="NCBI Taxonomy" id="1769250"/>
    <lineage>
        <taxon>Bacteria</taxon>
        <taxon>Pseudomonadati</taxon>
        <taxon>Pseudomonadota</taxon>
        <taxon>Betaproteobacteria</taxon>
        <taxon>Burkholderiales</taxon>
        <taxon>Sphaerotilaceae</taxon>
        <taxon>Roseateles</taxon>
    </lineage>
</organism>
<keyword evidence="3" id="KW-1185">Reference proteome</keyword>
<dbReference type="GO" id="GO:0005829">
    <property type="term" value="C:cytosol"/>
    <property type="evidence" value="ECO:0007669"/>
    <property type="project" value="TreeGrafter"/>
</dbReference>
<dbReference type="PANTHER" id="PTHR30543">
    <property type="entry name" value="CHROMATE REDUCTASE"/>
    <property type="match status" value="1"/>
</dbReference>